<evidence type="ECO:0000313" key="2">
    <source>
        <dbReference type="EMBL" id="SCF15649.1"/>
    </source>
</evidence>
<sequence>MPDPTIAPPGMPIEPPGTPIPPLGTPEEFHRMLVELVREFAPRRFAICEEHGDRVDGEVVAWGMAFAEGALLRCDDQSATGHFTSAESALRLFARTGRRLRLIWIDALPPATIP</sequence>
<dbReference type="EMBL" id="FMCT01000005">
    <property type="protein sequence ID" value="SCF15649.1"/>
    <property type="molecule type" value="Genomic_DNA"/>
</dbReference>
<dbReference type="RefSeq" id="WP_141723760.1">
    <property type="nucleotide sequence ID" value="NZ_FMCT01000005.1"/>
</dbReference>
<dbReference type="AlphaFoldDB" id="A0A1C4Y4M3"/>
<accession>A0A1C4Y4M3</accession>
<evidence type="ECO:0000313" key="3">
    <source>
        <dbReference type="Proteomes" id="UP000183585"/>
    </source>
</evidence>
<dbReference type="Proteomes" id="UP000183585">
    <property type="component" value="Unassembled WGS sequence"/>
</dbReference>
<reference evidence="3" key="1">
    <citation type="submission" date="2016-06" db="EMBL/GenBank/DDBJ databases">
        <authorList>
            <person name="Varghese N."/>
            <person name="Submissions Spin"/>
        </authorList>
    </citation>
    <scope>NUCLEOTIDE SEQUENCE [LARGE SCALE GENOMIC DNA]</scope>
    <source>
        <strain evidence="3">DSM 43168</strain>
    </source>
</reference>
<evidence type="ECO:0000256" key="1">
    <source>
        <dbReference type="SAM" id="MobiDB-lite"/>
    </source>
</evidence>
<gene>
    <name evidence="2" type="ORF">GA0070563_105358</name>
</gene>
<name>A0A1C4Y4M3_9ACTN</name>
<proteinExistence type="predicted"/>
<protein>
    <submittedName>
        <fullName evidence="2">Uncharacterized protein</fullName>
    </submittedName>
</protein>
<feature type="region of interest" description="Disordered" evidence="1">
    <location>
        <begin position="1"/>
        <end position="23"/>
    </location>
</feature>
<organism evidence="2 3">
    <name type="scientific">Micromonospora carbonacea</name>
    <dbReference type="NCBI Taxonomy" id="47853"/>
    <lineage>
        <taxon>Bacteria</taxon>
        <taxon>Bacillati</taxon>
        <taxon>Actinomycetota</taxon>
        <taxon>Actinomycetes</taxon>
        <taxon>Micromonosporales</taxon>
        <taxon>Micromonosporaceae</taxon>
        <taxon>Micromonospora</taxon>
    </lineage>
</organism>
<keyword evidence="3" id="KW-1185">Reference proteome</keyword>